<evidence type="ECO:0000313" key="2">
    <source>
        <dbReference type="EMBL" id="GAH50154.1"/>
    </source>
</evidence>
<evidence type="ECO:0000259" key="1">
    <source>
        <dbReference type="Pfam" id="PF00561"/>
    </source>
</evidence>
<dbReference type="InterPro" id="IPR029058">
    <property type="entry name" value="AB_hydrolase_fold"/>
</dbReference>
<dbReference type="EMBL" id="BARU01024514">
    <property type="protein sequence ID" value="GAH50154.1"/>
    <property type="molecule type" value="Genomic_DNA"/>
</dbReference>
<gene>
    <name evidence="2" type="ORF">S03H2_39623</name>
</gene>
<comment type="caution">
    <text evidence="2">The sequence shown here is derived from an EMBL/GenBank/DDBJ whole genome shotgun (WGS) entry which is preliminary data.</text>
</comment>
<reference evidence="2" key="1">
    <citation type="journal article" date="2014" name="Front. Microbiol.">
        <title>High frequency of phylogenetically diverse reductive dehalogenase-homologous genes in deep subseafloor sedimentary metagenomes.</title>
        <authorList>
            <person name="Kawai M."/>
            <person name="Futagami T."/>
            <person name="Toyoda A."/>
            <person name="Takaki Y."/>
            <person name="Nishi S."/>
            <person name="Hori S."/>
            <person name="Arai W."/>
            <person name="Tsubouchi T."/>
            <person name="Morono Y."/>
            <person name="Uchiyama I."/>
            <person name="Ito T."/>
            <person name="Fujiyama A."/>
            <person name="Inagaki F."/>
            <person name="Takami H."/>
        </authorList>
    </citation>
    <scope>NUCLEOTIDE SEQUENCE</scope>
    <source>
        <strain evidence="2">Expedition CK06-06</strain>
    </source>
</reference>
<protein>
    <recommendedName>
        <fullName evidence="1">AB hydrolase-1 domain-containing protein</fullName>
    </recommendedName>
</protein>
<organism evidence="2">
    <name type="scientific">marine sediment metagenome</name>
    <dbReference type="NCBI Taxonomy" id="412755"/>
    <lineage>
        <taxon>unclassified sequences</taxon>
        <taxon>metagenomes</taxon>
        <taxon>ecological metagenomes</taxon>
    </lineage>
</organism>
<dbReference type="PANTHER" id="PTHR43433:SF5">
    <property type="entry name" value="AB HYDROLASE-1 DOMAIN-CONTAINING PROTEIN"/>
    <property type="match status" value="1"/>
</dbReference>
<dbReference type="PANTHER" id="PTHR43433">
    <property type="entry name" value="HYDROLASE, ALPHA/BETA FOLD FAMILY PROTEIN"/>
    <property type="match status" value="1"/>
</dbReference>
<dbReference type="AlphaFoldDB" id="X1H8H8"/>
<feature type="domain" description="AB hydrolase-1" evidence="1">
    <location>
        <begin position="20"/>
        <end position="120"/>
    </location>
</feature>
<dbReference type="Pfam" id="PF00561">
    <property type="entry name" value="Abhydrolase_1"/>
    <property type="match status" value="1"/>
</dbReference>
<dbReference type="Gene3D" id="3.40.50.1820">
    <property type="entry name" value="alpha/beta hydrolase"/>
    <property type="match status" value="1"/>
</dbReference>
<name>X1H8H8_9ZZZZ</name>
<dbReference type="InterPro" id="IPR000073">
    <property type="entry name" value="AB_hydrolase_1"/>
</dbReference>
<sequence>PKVKVNDINMYYEIHGEGFPLVMIMGLSLSLEEWDVPFINELSKNFKTIIFDNRGAGRTDKPNVEYSIKMFAVDTIGLMNALNIQRAHLLGVSKGGMIAQELVLNYPERVEKLILWGTNCGGTKSIQPSLVAFRLLLGAIEGLTPEKITKASIPLILTKEFRKNNPDYVEDKIRRFLKFPIPLNIYNRQLRAIMNFNTYRRLKNINTPTLIMH</sequence>
<dbReference type="InterPro" id="IPR050471">
    <property type="entry name" value="AB_hydrolase"/>
</dbReference>
<accession>X1H8H8</accession>
<proteinExistence type="predicted"/>
<feature type="non-terminal residue" evidence="2">
    <location>
        <position position="1"/>
    </location>
</feature>
<dbReference type="PRINTS" id="PR00111">
    <property type="entry name" value="ABHYDROLASE"/>
</dbReference>
<dbReference type="SUPFAM" id="SSF53474">
    <property type="entry name" value="alpha/beta-Hydrolases"/>
    <property type="match status" value="1"/>
</dbReference>